<sequence>MLKFETSCDMGSIKIFNKGMACFFSNGIGDCPTTVYVRENKIKDMKDLGKFNGKHIEFLQHFTVRDKAYLSDYDCADSPIYAFGKGRWFVYRVEDAVMLIEKVDEDIHA</sequence>
<proteinExistence type="predicted"/>
<dbReference type="EMBL" id="MT142685">
    <property type="protein sequence ID" value="QJA87158.1"/>
    <property type="molecule type" value="Genomic_DNA"/>
</dbReference>
<accession>A0A6M3L1A8</accession>
<reference evidence="1" key="1">
    <citation type="submission" date="2020-03" db="EMBL/GenBank/DDBJ databases">
        <title>The deep terrestrial virosphere.</title>
        <authorList>
            <person name="Holmfeldt K."/>
            <person name="Nilsson E."/>
            <person name="Simone D."/>
            <person name="Lopez-Fernandez M."/>
            <person name="Wu X."/>
            <person name="de Brujin I."/>
            <person name="Lundin D."/>
            <person name="Andersson A."/>
            <person name="Bertilsson S."/>
            <person name="Dopson M."/>
        </authorList>
    </citation>
    <scope>NUCLEOTIDE SEQUENCE</scope>
    <source>
        <strain evidence="1">MM415B03043</strain>
    </source>
</reference>
<organism evidence="1">
    <name type="scientific">viral metagenome</name>
    <dbReference type="NCBI Taxonomy" id="1070528"/>
    <lineage>
        <taxon>unclassified sequences</taxon>
        <taxon>metagenomes</taxon>
        <taxon>organismal metagenomes</taxon>
    </lineage>
</organism>
<name>A0A6M3L1A8_9ZZZZ</name>
<protein>
    <submittedName>
        <fullName evidence="1">Uncharacterized protein</fullName>
    </submittedName>
</protein>
<dbReference type="AlphaFoldDB" id="A0A6M3L1A8"/>
<evidence type="ECO:0000313" key="1">
    <source>
        <dbReference type="EMBL" id="QJA87158.1"/>
    </source>
</evidence>
<gene>
    <name evidence="1" type="ORF">MM415B03043_0010</name>
</gene>